<evidence type="ECO:0000313" key="2">
    <source>
        <dbReference type="EMBL" id="JAS38515.1"/>
    </source>
</evidence>
<feature type="region of interest" description="Disordered" evidence="1">
    <location>
        <begin position="18"/>
        <end position="130"/>
    </location>
</feature>
<feature type="non-terminal residue" evidence="2">
    <location>
        <position position="130"/>
    </location>
</feature>
<evidence type="ECO:0000256" key="1">
    <source>
        <dbReference type="SAM" id="MobiDB-lite"/>
    </source>
</evidence>
<proteinExistence type="predicted"/>
<gene>
    <name evidence="2" type="ORF">g.2301</name>
</gene>
<feature type="compositionally biased region" description="Polar residues" evidence="1">
    <location>
        <begin position="35"/>
        <end position="45"/>
    </location>
</feature>
<feature type="compositionally biased region" description="Polar residues" evidence="1">
    <location>
        <begin position="18"/>
        <end position="27"/>
    </location>
</feature>
<dbReference type="EMBL" id="GECZ01031254">
    <property type="protein sequence ID" value="JAS38515.1"/>
    <property type="molecule type" value="Transcribed_RNA"/>
</dbReference>
<accession>A0A1B6EKR9</accession>
<name>A0A1B6EKR9_9HEMI</name>
<sequence length="130" mass="14621">SNTLPRPSFESPILVRIDNSSSLSPNSDKIENGELSINNDRSSTPRAFLTKSPPPILKNRRPPYHYYQHYNSNASKMSRTSNDDETKEIMPDLLRCENDQNTNHLNGSNMSLSQLSSSSNYQNSASFQSP</sequence>
<feature type="compositionally biased region" description="Basic and acidic residues" evidence="1">
    <location>
        <begin position="81"/>
        <end position="98"/>
    </location>
</feature>
<feature type="compositionally biased region" description="Polar residues" evidence="1">
    <location>
        <begin position="69"/>
        <end position="80"/>
    </location>
</feature>
<organism evidence="2">
    <name type="scientific">Cuerna arida</name>
    <dbReference type="NCBI Taxonomy" id="1464854"/>
    <lineage>
        <taxon>Eukaryota</taxon>
        <taxon>Metazoa</taxon>
        <taxon>Ecdysozoa</taxon>
        <taxon>Arthropoda</taxon>
        <taxon>Hexapoda</taxon>
        <taxon>Insecta</taxon>
        <taxon>Pterygota</taxon>
        <taxon>Neoptera</taxon>
        <taxon>Paraneoptera</taxon>
        <taxon>Hemiptera</taxon>
        <taxon>Auchenorrhyncha</taxon>
        <taxon>Membracoidea</taxon>
        <taxon>Cicadellidae</taxon>
        <taxon>Cicadellinae</taxon>
        <taxon>Proconiini</taxon>
        <taxon>Cuerna</taxon>
    </lineage>
</organism>
<feature type="non-terminal residue" evidence="2">
    <location>
        <position position="1"/>
    </location>
</feature>
<feature type="compositionally biased region" description="Low complexity" evidence="1">
    <location>
        <begin position="105"/>
        <end position="130"/>
    </location>
</feature>
<reference evidence="2" key="1">
    <citation type="submission" date="2015-11" db="EMBL/GenBank/DDBJ databases">
        <title>De novo transcriptome assembly of four potential Pierce s Disease insect vectors from Arizona vineyards.</title>
        <authorList>
            <person name="Tassone E.E."/>
        </authorList>
    </citation>
    <scope>NUCLEOTIDE SEQUENCE</scope>
</reference>
<dbReference type="AlphaFoldDB" id="A0A1B6EKR9"/>
<protein>
    <submittedName>
        <fullName evidence="2">Uncharacterized protein</fullName>
    </submittedName>
</protein>